<dbReference type="InterPro" id="IPR017930">
    <property type="entry name" value="Myb_dom"/>
</dbReference>
<dbReference type="SUPFAM" id="SSF46689">
    <property type="entry name" value="Homeodomain-like"/>
    <property type="match status" value="1"/>
</dbReference>
<evidence type="ECO:0000259" key="2">
    <source>
        <dbReference type="PROSITE" id="PS50090"/>
    </source>
</evidence>
<name>W2SAW5_CYPE1</name>
<evidence type="ECO:0000313" key="4">
    <source>
        <dbReference type="EMBL" id="ETN45842.1"/>
    </source>
</evidence>
<gene>
    <name evidence="4" type="ORF">HMPREF1541_00023</name>
</gene>
<dbReference type="AlphaFoldDB" id="W2SAW5"/>
<accession>W2SAW5</accession>
<feature type="region of interest" description="Disordered" evidence="1">
    <location>
        <begin position="97"/>
        <end position="118"/>
    </location>
</feature>
<organism evidence="4 5">
    <name type="scientific">Cyphellophora europaea (strain CBS 101466)</name>
    <name type="common">Phialophora europaea</name>
    <dbReference type="NCBI Taxonomy" id="1220924"/>
    <lineage>
        <taxon>Eukaryota</taxon>
        <taxon>Fungi</taxon>
        <taxon>Dikarya</taxon>
        <taxon>Ascomycota</taxon>
        <taxon>Pezizomycotina</taxon>
        <taxon>Eurotiomycetes</taxon>
        <taxon>Chaetothyriomycetidae</taxon>
        <taxon>Chaetothyriales</taxon>
        <taxon>Cyphellophoraceae</taxon>
        <taxon>Cyphellophora</taxon>
    </lineage>
</organism>
<dbReference type="PROSITE" id="PS51294">
    <property type="entry name" value="HTH_MYB"/>
    <property type="match status" value="1"/>
</dbReference>
<feature type="domain" description="Myb-like" evidence="2">
    <location>
        <begin position="300"/>
        <end position="349"/>
    </location>
</feature>
<dbReference type="VEuPathDB" id="FungiDB:HMPREF1541_00023"/>
<dbReference type="RefSeq" id="XP_008710554.1">
    <property type="nucleotide sequence ID" value="XM_008712332.1"/>
</dbReference>
<dbReference type="GeneID" id="19967362"/>
<dbReference type="InterPro" id="IPR001005">
    <property type="entry name" value="SANT/Myb"/>
</dbReference>
<dbReference type="CDD" id="cd00167">
    <property type="entry name" value="SANT"/>
    <property type="match status" value="1"/>
</dbReference>
<evidence type="ECO:0000313" key="5">
    <source>
        <dbReference type="Proteomes" id="UP000030752"/>
    </source>
</evidence>
<reference evidence="4 5" key="1">
    <citation type="submission" date="2013-03" db="EMBL/GenBank/DDBJ databases">
        <title>The Genome Sequence of Phialophora europaea CBS 101466.</title>
        <authorList>
            <consortium name="The Broad Institute Genomics Platform"/>
            <person name="Cuomo C."/>
            <person name="de Hoog S."/>
            <person name="Gorbushina A."/>
            <person name="Walker B."/>
            <person name="Young S.K."/>
            <person name="Zeng Q."/>
            <person name="Gargeya S."/>
            <person name="Fitzgerald M."/>
            <person name="Haas B."/>
            <person name="Abouelleil A."/>
            <person name="Allen A.W."/>
            <person name="Alvarado L."/>
            <person name="Arachchi H.M."/>
            <person name="Berlin A.M."/>
            <person name="Chapman S.B."/>
            <person name="Gainer-Dewar J."/>
            <person name="Goldberg J."/>
            <person name="Griggs A."/>
            <person name="Gujja S."/>
            <person name="Hansen M."/>
            <person name="Howarth C."/>
            <person name="Imamovic A."/>
            <person name="Ireland A."/>
            <person name="Larimer J."/>
            <person name="McCowan C."/>
            <person name="Murphy C."/>
            <person name="Pearson M."/>
            <person name="Poon T.W."/>
            <person name="Priest M."/>
            <person name="Roberts A."/>
            <person name="Saif S."/>
            <person name="Shea T."/>
            <person name="Sisk P."/>
            <person name="Sykes S."/>
            <person name="Wortman J."/>
            <person name="Nusbaum C."/>
            <person name="Birren B."/>
        </authorList>
    </citation>
    <scope>NUCLEOTIDE SEQUENCE [LARGE SCALE GENOMIC DNA]</scope>
    <source>
        <strain evidence="4 5">CBS 101466</strain>
    </source>
</reference>
<dbReference type="InParanoid" id="W2SAW5"/>
<feature type="domain" description="HTH myb-type" evidence="3">
    <location>
        <begin position="302"/>
        <end position="353"/>
    </location>
</feature>
<dbReference type="InterPro" id="IPR009057">
    <property type="entry name" value="Homeodomain-like_sf"/>
</dbReference>
<dbReference type="HOGENOM" id="CLU_783070_0_0_1"/>
<evidence type="ECO:0000259" key="3">
    <source>
        <dbReference type="PROSITE" id="PS51294"/>
    </source>
</evidence>
<proteinExistence type="predicted"/>
<dbReference type="OrthoDB" id="4121170at2759"/>
<dbReference type="Proteomes" id="UP000030752">
    <property type="component" value="Unassembled WGS sequence"/>
</dbReference>
<dbReference type="STRING" id="1220924.W2SAW5"/>
<dbReference type="PROSITE" id="PS50090">
    <property type="entry name" value="MYB_LIKE"/>
    <property type="match status" value="1"/>
</dbReference>
<dbReference type="Pfam" id="PF00249">
    <property type="entry name" value="Myb_DNA-binding"/>
    <property type="match status" value="1"/>
</dbReference>
<dbReference type="EMBL" id="KB822711">
    <property type="protein sequence ID" value="ETN45842.1"/>
    <property type="molecule type" value="Genomic_DNA"/>
</dbReference>
<sequence length="354" mass="39286">METTQLPLYRNAAVGNFIEQQNNHRSDLGPDKQSVDPFSEVQDDNYSTHISVANAHTQLGHPGSWQMPSLNNDQGLPSPEINAALILGPKLLDEEPDCTNHGKAGARDQTAESTSDGGRSVITKIPRNAMDVQPQPNSMPPISHDAISRSQSTDTSLPTAINSQAMSPQPSSSLEPIAGHDLSIYPLQRMDSFLLTAVASGLQELQQLSASPDAWISLKSLSSFDGFTILGIRPLRDDRWLLLAKVLCPTYTNPRRDSSAEDVVDCHTENRRKRRLVGNRVSLVNTYEHGRRVESTNGRVSRLKRGNWKETEDQELSSMMEMGMPWSSIFAKFPRRSEAAVRSRWYCVLKQLAP</sequence>
<dbReference type="Gene3D" id="1.10.10.60">
    <property type="entry name" value="Homeodomain-like"/>
    <property type="match status" value="1"/>
</dbReference>
<protein>
    <submittedName>
        <fullName evidence="4">Uncharacterized protein</fullName>
    </submittedName>
</protein>
<evidence type="ECO:0000256" key="1">
    <source>
        <dbReference type="SAM" id="MobiDB-lite"/>
    </source>
</evidence>
<keyword evidence="5" id="KW-1185">Reference proteome</keyword>
<dbReference type="SMART" id="SM00717">
    <property type="entry name" value="SANT"/>
    <property type="match status" value="1"/>
</dbReference>